<dbReference type="OrthoDB" id="340090at2"/>
<gene>
    <name evidence="1" type="ORF">CH364_07020</name>
</gene>
<evidence type="ECO:0000313" key="1">
    <source>
        <dbReference type="EMBL" id="PJZ85929.1"/>
    </source>
</evidence>
<evidence type="ECO:0000313" key="2">
    <source>
        <dbReference type="Proteomes" id="UP000232145"/>
    </source>
</evidence>
<dbReference type="Proteomes" id="UP000232145">
    <property type="component" value="Unassembled WGS sequence"/>
</dbReference>
<sequence>MAKTKQTSKPGFFSWFFSLFLSKGTPEDFDSTKRKKEPKAFAMEWAVAIDNWKKKLRTKQVSSGVVIESPKFRLTKTNEKLFRAEGLDYSLILVTGNHLYKNKEDKWSGVLFVDEGDLNKNLTKDLSSLDVFLSALSIPKTDLFLDTNAPKEDWRIVLTWERFWKEQLVLQMKPNSMALAMLAIGEECRLFFESVATDRQKKLVRDELFYLNLGTTDQNNPYSKAKNLYGFGSALVEFGNAVNATKERRDKEQNHGS</sequence>
<reference evidence="1 2" key="1">
    <citation type="submission" date="2017-07" db="EMBL/GenBank/DDBJ databases">
        <title>Leptospira spp. isolated from tropical soils.</title>
        <authorList>
            <person name="Thibeaux R."/>
            <person name="Iraola G."/>
            <person name="Ferres I."/>
            <person name="Bierque E."/>
            <person name="Girault D."/>
            <person name="Soupe-Gilbert M.-E."/>
            <person name="Picardeau M."/>
            <person name="Goarant C."/>
        </authorList>
    </citation>
    <scope>NUCLEOTIDE SEQUENCE [LARGE SCALE GENOMIC DNA]</scope>
    <source>
        <strain evidence="1 2">FH2-B-A1</strain>
    </source>
</reference>
<proteinExistence type="predicted"/>
<dbReference type="RefSeq" id="WP_100742836.1">
    <property type="nucleotide sequence ID" value="NZ_NPDW01000001.1"/>
</dbReference>
<name>A0A2N0ANN9_9LEPT</name>
<organism evidence="1 2">
    <name type="scientific">Leptospira harrisiae</name>
    <dbReference type="NCBI Taxonomy" id="2023189"/>
    <lineage>
        <taxon>Bacteria</taxon>
        <taxon>Pseudomonadati</taxon>
        <taxon>Spirochaetota</taxon>
        <taxon>Spirochaetia</taxon>
        <taxon>Leptospirales</taxon>
        <taxon>Leptospiraceae</taxon>
        <taxon>Leptospira</taxon>
    </lineage>
</organism>
<dbReference type="NCBIfam" id="NF047553">
    <property type="entry name" value="LBBP_01157_fam"/>
    <property type="match status" value="1"/>
</dbReference>
<keyword evidence="2" id="KW-1185">Reference proteome</keyword>
<dbReference type="AlphaFoldDB" id="A0A2N0ANN9"/>
<accession>A0A2N0ANN9</accession>
<protein>
    <submittedName>
        <fullName evidence="1">Uncharacterized protein</fullName>
    </submittedName>
</protein>
<dbReference type="NCBIfam" id="NF047557">
    <property type="entry name" value="LIC_11826_fam"/>
    <property type="match status" value="1"/>
</dbReference>
<comment type="caution">
    <text evidence="1">The sequence shown here is derived from an EMBL/GenBank/DDBJ whole genome shotgun (WGS) entry which is preliminary data.</text>
</comment>
<dbReference type="EMBL" id="NPDX01000001">
    <property type="protein sequence ID" value="PJZ85929.1"/>
    <property type="molecule type" value="Genomic_DNA"/>
</dbReference>